<dbReference type="EMBL" id="JBBWUH010000004">
    <property type="protein sequence ID" value="KAK8169760.1"/>
    <property type="molecule type" value="Genomic_DNA"/>
</dbReference>
<name>A0ABR1XWF2_9PEZI</name>
<evidence type="ECO:0000313" key="3">
    <source>
        <dbReference type="Proteomes" id="UP001456524"/>
    </source>
</evidence>
<gene>
    <name evidence="2" type="ORF">IWX90DRAFT_188979</name>
</gene>
<feature type="compositionally biased region" description="Basic and acidic residues" evidence="1">
    <location>
        <begin position="257"/>
        <end position="267"/>
    </location>
</feature>
<comment type="caution">
    <text evidence="2">The sequence shown here is derived from an EMBL/GenBank/DDBJ whole genome shotgun (WGS) entry which is preliminary data.</text>
</comment>
<reference evidence="2 3" key="1">
    <citation type="journal article" date="2022" name="G3 (Bethesda)">
        <title>Enemy or ally: a genomic approach to elucidate the lifestyle of Phyllosticta citrichinaensis.</title>
        <authorList>
            <person name="Buijs V.A."/>
            <person name="Groenewald J.Z."/>
            <person name="Haridas S."/>
            <person name="LaButti K.M."/>
            <person name="Lipzen A."/>
            <person name="Martin F.M."/>
            <person name="Barry K."/>
            <person name="Grigoriev I.V."/>
            <person name="Crous P.W."/>
            <person name="Seidl M.F."/>
        </authorList>
    </citation>
    <scope>NUCLEOTIDE SEQUENCE [LARGE SCALE GENOMIC DNA]</scope>
    <source>
        <strain evidence="2 3">CBS 129764</strain>
    </source>
</reference>
<feature type="compositionally biased region" description="Polar residues" evidence="1">
    <location>
        <begin position="243"/>
        <end position="254"/>
    </location>
</feature>
<accession>A0ABR1XWF2</accession>
<dbReference type="Proteomes" id="UP001456524">
    <property type="component" value="Unassembled WGS sequence"/>
</dbReference>
<keyword evidence="3" id="KW-1185">Reference proteome</keyword>
<feature type="region of interest" description="Disordered" evidence="1">
    <location>
        <begin position="215"/>
        <end position="268"/>
    </location>
</feature>
<proteinExistence type="predicted"/>
<protein>
    <submittedName>
        <fullName evidence="2">Uncharacterized protein</fullName>
    </submittedName>
</protein>
<evidence type="ECO:0000256" key="1">
    <source>
        <dbReference type="SAM" id="MobiDB-lite"/>
    </source>
</evidence>
<organism evidence="2 3">
    <name type="scientific">Phyllosticta citrichinensis</name>
    <dbReference type="NCBI Taxonomy" id="1130410"/>
    <lineage>
        <taxon>Eukaryota</taxon>
        <taxon>Fungi</taxon>
        <taxon>Dikarya</taxon>
        <taxon>Ascomycota</taxon>
        <taxon>Pezizomycotina</taxon>
        <taxon>Dothideomycetes</taxon>
        <taxon>Dothideomycetes incertae sedis</taxon>
        <taxon>Botryosphaeriales</taxon>
        <taxon>Phyllostictaceae</taxon>
        <taxon>Phyllosticta</taxon>
    </lineage>
</organism>
<evidence type="ECO:0000313" key="2">
    <source>
        <dbReference type="EMBL" id="KAK8169760.1"/>
    </source>
</evidence>
<sequence length="457" mass="50826">MAHPSSSVSLISNAPAVAQWNAKSGEQRFVGDESSGPAILDVSFDEKYLCMYCRLRVSVKLKSSDKKVPVYHLLEPNHFLDLEVLNGFVPENVVSAFVHGDKCLSSEDIAGLRMTLHAPGHVIGPKIATSPKTAASRKILDNLFSLGQSNALIIYLPLTSMNALRLEHMRRSLLGGLLKFDNHIIDTLYAGEGGRCLQSLQDLCAPDSLRLLDEKLESPPPYVEATSPKPQSSRRRKREDGSPQLSTDPTQCSSAKKPREEISRQSPKEALQLMENREPWQEALAEHATQFALLSEQVVALQNELHARRKNTVDASTQTEALPNFEAQSGTQESLSTVSTVEDGVEDRLEMAERSIAALRGAVCQIQESLPSQLDETVHRAVQESTEAFDDRLAIELDDLRYELDGDTKDNFEDQFLEAKIELRDFVSEEMKDVEETIKKNIKNAVRNAALEIDFDD</sequence>